<evidence type="ECO:0000256" key="4">
    <source>
        <dbReference type="ARBA" id="ARBA00022832"/>
    </source>
</evidence>
<comment type="similarity">
    <text evidence="2 11">Belongs to the enoyl-CoA hydratase/isomerase family.</text>
</comment>
<dbReference type="InterPro" id="IPR029045">
    <property type="entry name" value="ClpP/crotonase-like_dom_sf"/>
</dbReference>
<evidence type="ECO:0000256" key="10">
    <source>
        <dbReference type="ARBA" id="ARBA00073436"/>
    </source>
</evidence>
<dbReference type="PANTHER" id="PTHR11941">
    <property type="entry name" value="ENOYL-COA HYDRATASE-RELATED"/>
    <property type="match status" value="1"/>
</dbReference>
<comment type="catalytic activity">
    <reaction evidence="7">
        <text>a (3S)-3-hydroxyacyl-CoA = a (2E)-enoyl-CoA + H2O</text>
        <dbReference type="Rhea" id="RHEA:16105"/>
        <dbReference type="ChEBI" id="CHEBI:15377"/>
        <dbReference type="ChEBI" id="CHEBI:57318"/>
        <dbReference type="ChEBI" id="CHEBI:58856"/>
        <dbReference type="EC" id="4.2.1.17"/>
    </reaction>
</comment>
<comment type="catalytic activity">
    <reaction evidence="8">
        <text>a 4-saturated-(3S)-3-hydroxyacyl-CoA = a (3E)-enoyl-CoA + H2O</text>
        <dbReference type="Rhea" id="RHEA:20724"/>
        <dbReference type="ChEBI" id="CHEBI:15377"/>
        <dbReference type="ChEBI" id="CHEBI:58521"/>
        <dbReference type="ChEBI" id="CHEBI:137480"/>
        <dbReference type="EC" id="4.2.1.17"/>
    </reaction>
</comment>
<dbReference type="GO" id="GO:0004300">
    <property type="term" value="F:enoyl-CoA hydratase activity"/>
    <property type="evidence" value="ECO:0007669"/>
    <property type="project" value="UniProtKB-EC"/>
</dbReference>
<evidence type="ECO:0000256" key="6">
    <source>
        <dbReference type="ARBA" id="ARBA00023239"/>
    </source>
</evidence>
<dbReference type="SUPFAM" id="SSF52096">
    <property type="entry name" value="ClpP/crotonase"/>
    <property type="match status" value="1"/>
</dbReference>
<gene>
    <name evidence="12" type="ORF">MUN33_06685</name>
</gene>
<keyword evidence="5" id="KW-0443">Lipid metabolism</keyword>
<dbReference type="EC" id="4.2.1.17" evidence="3"/>
<dbReference type="RefSeq" id="WP_244804126.1">
    <property type="nucleotide sequence ID" value="NZ_JALIEA010000012.1"/>
</dbReference>
<dbReference type="AlphaFoldDB" id="A0A9X2AYT7"/>
<evidence type="ECO:0000256" key="11">
    <source>
        <dbReference type="RuleBase" id="RU003707"/>
    </source>
</evidence>
<dbReference type="InterPro" id="IPR018376">
    <property type="entry name" value="Enoyl-CoA_hyd/isom_CS"/>
</dbReference>
<proteinExistence type="inferred from homology"/>
<dbReference type="GO" id="GO:0006635">
    <property type="term" value="P:fatty acid beta-oxidation"/>
    <property type="evidence" value="ECO:0007669"/>
    <property type="project" value="TreeGrafter"/>
</dbReference>
<organism evidence="12 13">
    <name type="scientific">Corynebacterium kalidii</name>
    <dbReference type="NCBI Taxonomy" id="2931982"/>
    <lineage>
        <taxon>Bacteria</taxon>
        <taxon>Bacillati</taxon>
        <taxon>Actinomycetota</taxon>
        <taxon>Actinomycetes</taxon>
        <taxon>Mycobacteriales</taxon>
        <taxon>Corynebacteriaceae</taxon>
        <taxon>Corynebacterium</taxon>
    </lineage>
</organism>
<dbReference type="InterPro" id="IPR014748">
    <property type="entry name" value="Enoyl-CoA_hydra_C"/>
</dbReference>
<dbReference type="PANTHER" id="PTHR11941:SF169">
    <property type="entry name" value="(7AS)-7A-METHYL-1,5-DIOXO-2,3,5,6,7,7A-HEXAHYDRO-1H-INDENE-CARBOXYL-COA HYDROLASE"/>
    <property type="match status" value="1"/>
</dbReference>
<evidence type="ECO:0000256" key="8">
    <source>
        <dbReference type="ARBA" id="ARBA00023717"/>
    </source>
</evidence>
<dbReference type="FunFam" id="3.90.226.10:FF:000009">
    <property type="entry name" value="Carnitinyl-CoA dehydratase"/>
    <property type="match status" value="1"/>
</dbReference>
<dbReference type="Pfam" id="PF00378">
    <property type="entry name" value="ECH_1"/>
    <property type="match status" value="1"/>
</dbReference>
<dbReference type="PROSITE" id="PS00166">
    <property type="entry name" value="ENOYL_COA_HYDRATASE"/>
    <property type="match status" value="1"/>
</dbReference>
<dbReference type="Proteomes" id="UP001139207">
    <property type="component" value="Unassembled WGS sequence"/>
</dbReference>
<evidence type="ECO:0000313" key="13">
    <source>
        <dbReference type="Proteomes" id="UP001139207"/>
    </source>
</evidence>
<accession>A0A9X2AYT7</accession>
<keyword evidence="6" id="KW-0456">Lyase</keyword>
<keyword evidence="13" id="KW-1185">Reference proteome</keyword>
<name>A0A9X2AYT7_9CORY</name>
<dbReference type="EMBL" id="JALIEA010000012">
    <property type="protein sequence ID" value="MCJ7858401.1"/>
    <property type="molecule type" value="Genomic_DNA"/>
</dbReference>
<dbReference type="NCBIfam" id="NF006100">
    <property type="entry name" value="PRK08252.1"/>
    <property type="match status" value="1"/>
</dbReference>
<keyword evidence="4" id="KW-0276">Fatty acid metabolism</keyword>
<evidence type="ECO:0000256" key="9">
    <source>
        <dbReference type="ARBA" id="ARBA00039456"/>
    </source>
</evidence>
<dbReference type="InterPro" id="IPR001753">
    <property type="entry name" value="Enoyl-CoA_hydra/iso"/>
</dbReference>
<evidence type="ECO:0000256" key="3">
    <source>
        <dbReference type="ARBA" id="ARBA00012076"/>
    </source>
</evidence>
<evidence type="ECO:0000256" key="1">
    <source>
        <dbReference type="ARBA" id="ARBA00002994"/>
    </source>
</evidence>
<evidence type="ECO:0000256" key="7">
    <source>
        <dbReference type="ARBA" id="ARBA00023709"/>
    </source>
</evidence>
<evidence type="ECO:0000313" key="12">
    <source>
        <dbReference type="EMBL" id="MCJ7858401.1"/>
    </source>
</evidence>
<evidence type="ECO:0000256" key="5">
    <source>
        <dbReference type="ARBA" id="ARBA00023098"/>
    </source>
</evidence>
<dbReference type="Gene3D" id="1.10.12.10">
    <property type="entry name" value="Lyase 2-enoyl-coa Hydratase, Chain A, domain 2"/>
    <property type="match status" value="1"/>
</dbReference>
<comment type="function">
    <text evidence="1">Could possibly oxidize fatty acids using specific components.</text>
</comment>
<dbReference type="Gene3D" id="3.90.226.10">
    <property type="entry name" value="2-enoyl-CoA Hydratase, Chain A, domain 1"/>
    <property type="match status" value="1"/>
</dbReference>
<sequence>MTESTEPTEPTPQSDPVLVEQRGHTLLVTLNRPQARNAVNRELALALGEALEKAEHTRDVRTVVVTGAGDKAFCAGADLRAAAAGELGMTEEPLKSWGFAGFVKHWISKPVIAAVNGFALGGGTEITLASDLAVASETASFGLPEVTRGIMAAAGGAFRLPRQIPVKVAMESMLTAEPITADRAYELGMVNRVVPQDRVLDTALELAEKINRNAPLSVQATKRVARGVTDGTVAGEDVDWSRNDTEIAALLGSADAWEGMTAFAEKRAPEWKAE</sequence>
<protein>
    <recommendedName>
        <fullName evidence="9">Probable enoyl-CoA hydratase EchA17</fullName>
        <ecNumber evidence="3">4.2.1.17</ecNumber>
    </recommendedName>
    <alternativeName>
        <fullName evidence="10">Probable enoyl-CoA hydratase echA17</fullName>
    </alternativeName>
</protein>
<reference evidence="12" key="1">
    <citation type="submission" date="2022-04" db="EMBL/GenBank/DDBJ databases">
        <title>Corynebacterium kalidii LD5P10.</title>
        <authorList>
            <person name="Sun J.Q."/>
        </authorList>
    </citation>
    <scope>NUCLEOTIDE SEQUENCE</scope>
    <source>
        <strain evidence="12">LD5P10</strain>
    </source>
</reference>
<dbReference type="CDD" id="cd06558">
    <property type="entry name" value="crotonase-like"/>
    <property type="match status" value="1"/>
</dbReference>
<evidence type="ECO:0000256" key="2">
    <source>
        <dbReference type="ARBA" id="ARBA00005254"/>
    </source>
</evidence>
<comment type="caution">
    <text evidence="12">The sequence shown here is derived from an EMBL/GenBank/DDBJ whole genome shotgun (WGS) entry which is preliminary data.</text>
</comment>